<name>B3M649_DROAN</name>
<dbReference type="eggNOG" id="ENOG502TBX4">
    <property type="taxonomic scope" value="Eukaryota"/>
</dbReference>
<dbReference type="GO" id="GO:0005634">
    <property type="term" value="C:nucleus"/>
    <property type="evidence" value="ECO:0007669"/>
    <property type="project" value="EnsemblMetazoa"/>
</dbReference>
<evidence type="ECO:0000259" key="3">
    <source>
        <dbReference type="Pfam" id="PF15386"/>
    </source>
</evidence>
<feature type="domain" description="Tantalus-like" evidence="3">
    <location>
        <begin position="121"/>
        <end position="201"/>
    </location>
</feature>
<reference evidence="4 5" key="1">
    <citation type="journal article" date="2007" name="Nature">
        <title>Evolution of genes and genomes on the Drosophila phylogeny.</title>
        <authorList>
            <consortium name="Drosophila 12 Genomes Consortium"/>
            <person name="Clark A.G."/>
            <person name="Eisen M.B."/>
            <person name="Smith D.R."/>
            <person name="Bergman C.M."/>
            <person name="Oliver B."/>
            <person name="Markow T.A."/>
            <person name="Kaufman T.C."/>
            <person name="Kellis M."/>
            <person name="Gelbart W."/>
            <person name="Iyer V.N."/>
            <person name="Pollard D.A."/>
            <person name="Sackton T.B."/>
            <person name="Larracuente A.M."/>
            <person name="Singh N.D."/>
            <person name="Abad J.P."/>
            <person name="Abt D.N."/>
            <person name="Adryan B."/>
            <person name="Aguade M."/>
            <person name="Akashi H."/>
            <person name="Anderson W.W."/>
            <person name="Aquadro C.F."/>
            <person name="Ardell D.H."/>
            <person name="Arguello R."/>
            <person name="Artieri C.G."/>
            <person name="Barbash D.A."/>
            <person name="Barker D."/>
            <person name="Barsanti P."/>
            <person name="Batterham P."/>
            <person name="Batzoglou S."/>
            <person name="Begun D."/>
            <person name="Bhutkar A."/>
            <person name="Blanco E."/>
            <person name="Bosak S.A."/>
            <person name="Bradley R.K."/>
            <person name="Brand A.D."/>
            <person name="Brent M.R."/>
            <person name="Brooks A.N."/>
            <person name="Brown R.H."/>
            <person name="Butlin R.K."/>
            <person name="Caggese C."/>
            <person name="Calvi B.R."/>
            <person name="Bernardo de Carvalho A."/>
            <person name="Caspi A."/>
            <person name="Castrezana S."/>
            <person name="Celniker S.E."/>
            <person name="Chang J.L."/>
            <person name="Chapple C."/>
            <person name="Chatterji S."/>
            <person name="Chinwalla A."/>
            <person name="Civetta A."/>
            <person name="Clifton S.W."/>
            <person name="Comeron J.M."/>
            <person name="Costello J.C."/>
            <person name="Coyne J.A."/>
            <person name="Daub J."/>
            <person name="David R.G."/>
            <person name="Delcher A.L."/>
            <person name="Delehaunty K."/>
            <person name="Do C.B."/>
            <person name="Ebling H."/>
            <person name="Edwards K."/>
            <person name="Eickbush T."/>
            <person name="Evans J.D."/>
            <person name="Filipski A."/>
            <person name="Findeiss S."/>
            <person name="Freyhult E."/>
            <person name="Fulton L."/>
            <person name="Fulton R."/>
            <person name="Garcia A.C."/>
            <person name="Gardiner A."/>
            <person name="Garfield D.A."/>
            <person name="Garvin B.E."/>
            <person name="Gibson G."/>
            <person name="Gilbert D."/>
            <person name="Gnerre S."/>
            <person name="Godfrey J."/>
            <person name="Good R."/>
            <person name="Gotea V."/>
            <person name="Gravely B."/>
            <person name="Greenberg A.J."/>
            <person name="Griffiths-Jones S."/>
            <person name="Gross S."/>
            <person name="Guigo R."/>
            <person name="Gustafson E.A."/>
            <person name="Haerty W."/>
            <person name="Hahn M.W."/>
            <person name="Halligan D.L."/>
            <person name="Halpern A.L."/>
            <person name="Halter G.M."/>
            <person name="Han M.V."/>
            <person name="Heger A."/>
            <person name="Hillier L."/>
            <person name="Hinrichs A.S."/>
            <person name="Holmes I."/>
            <person name="Hoskins R.A."/>
            <person name="Hubisz M.J."/>
            <person name="Hultmark D."/>
            <person name="Huntley M.A."/>
            <person name="Jaffe D.B."/>
            <person name="Jagadeeshan S."/>
            <person name="Jeck W.R."/>
            <person name="Johnson J."/>
            <person name="Jones C.D."/>
            <person name="Jordan W.C."/>
            <person name="Karpen G.H."/>
            <person name="Kataoka E."/>
            <person name="Keightley P.D."/>
            <person name="Kheradpour P."/>
            <person name="Kirkness E.F."/>
            <person name="Koerich L.B."/>
            <person name="Kristiansen K."/>
            <person name="Kudrna D."/>
            <person name="Kulathinal R.J."/>
            <person name="Kumar S."/>
            <person name="Kwok R."/>
            <person name="Lander E."/>
            <person name="Langley C.H."/>
            <person name="Lapoint R."/>
            <person name="Lazzaro B.P."/>
            <person name="Lee S.J."/>
            <person name="Levesque L."/>
            <person name="Li R."/>
            <person name="Lin C.F."/>
            <person name="Lin M.F."/>
            <person name="Lindblad-Toh K."/>
            <person name="Llopart A."/>
            <person name="Long M."/>
            <person name="Low L."/>
            <person name="Lozovsky E."/>
            <person name="Lu J."/>
            <person name="Luo M."/>
            <person name="Machado C.A."/>
            <person name="Makalowski W."/>
            <person name="Marzo M."/>
            <person name="Matsuda M."/>
            <person name="Matzkin L."/>
            <person name="McAllister B."/>
            <person name="McBride C.S."/>
            <person name="McKernan B."/>
            <person name="McKernan K."/>
            <person name="Mendez-Lago M."/>
            <person name="Minx P."/>
            <person name="Mollenhauer M.U."/>
            <person name="Montooth K."/>
            <person name="Mount S.M."/>
            <person name="Mu X."/>
            <person name="Myers E."/>
            <person name="Negre B."/>
            <person name="Newfeld S."/>
            <person name="Nielsen R."/>
            <person name="Noor M.A."/>
            <person name="O'Grady P."/>
            <person name="Pachter L."/>
            <person name="Papaceit M."/>
            <person name="Parisi M.J."/>
            <person name="Parisi M."/>
            <person name="Parts L."/>
            <person name="Pedersen J.S."/>
            <person name="Pesole G."/>
            <person name="Phillippy A.M."/>
            <person name="Ponting C.P."/>
            <person name="Pop M."/>
            <person name="Porcelli D."/>
            <person name="Powell J.R."/>
            <person name="Prohaska S."/>
            <person name="Pruitt K."/>
            <person name="Puig M."/>
            <person name="Quesneville H."/>
            <person name="Ram K.R."/>
            <person name="Rand D."/>
            <person name="Rasmussen M.D."/>
            <person name="Reed L.K."/>
            <person name="Reenan R."/>
            <person name="Reily A."/>
            <person name="Remington K.A."/>
            <person name="Rieger T.T."/>
            <person name="Ritchie M.G."/>
            <person name="Robin C."/>
            <person name="Rogers Y.H."/>
            <person name="Rohde C."/>
            <person name="Rozas J."/>
            <person name="Rubenfield M.J."/>
            <person name="Ruiz A."/>
            <person name="Russo S."/>
            <person name="Salzberg S.L."/>
            <person name="Sanchez-Gracia A."/>
            <person name="Saranga D.J."/>
            <person name="Sato H."/>
            <person name="Schaeffer S.W."/>
            <person name="Schatz M.C."/>
            <person name="Schlenke T."/>
            <person name="Schwartz R."/>
            <person name="Segarra C."/>
            <person name="Singh R.S."/>
            <person name="Sirot L."/>
            <person name="Sirota M."/>
            <person name="Sisneros N.B."/>
            <person name="Smith C.D."/>
            <person name="Smith T.F."/>
            <person name="Spieth J."/>
            <person name="Stage D.E."/>
            <person name="Stark A."/>
            <person name="Stephan W."/>
            <person name="Strausberg R.L."/>
            <person name="Strempel S."/>
            <person name="Sturgill D."/>
            <person name="Sutton G."/>
            <person name="Sutton G.G."/>
            <person name="Tao W."/>
            <person name="Teichmann S."/>
            <person name="Tobari Y.N."/>
            <person name="Tomimura Y."/>
            <person name="Tsolas J.M."/>
            <person name="Valente V.L."/>
            <person name="Venter E."/>
            <person name="Venter J.C."/>
            <person name="Vicario S."/>
            <person name="Vieira F.G."/>
            <person name="Vilella A.J."/>
            <person name="Villasante A."/>
            <person name="Walenz B."/>
            <person name="Wang J."/>
            <person name="Wasserman M."/>
            <person name="Watts T."/>
            <person name="Wilson D."/>
            <person name="Wilson R.K."/>
            <person name="Wing R.A."/>
            <person name="Wolfner M.F."/>
            <person name="Wong A."/>
            <person name="Wong G.K."/>
            <person name="Wu C.I."/>
            <person name="Wu G."/>
            <person name="Yamamoto D."/>
            <person name="Yang H.P."/>
            <person name="Yang S.P."/>
            <person name="Yorke J.A."/>
            <person name="Yoshida K."/>
            <person name="Zdobnov E."/>
            <person name="Zhang P."/>
            <person name="Zhang Y."/>
            <person name="Zimin A.V."/>
            <person name="Baldwin J."/>
            <person name="Abdouelleil A."/>
            <person name="Abdulkadir J."/>
            <person name="Abebe A."/>
            <person name="Abera B."/>
            <person name="Abreu J."/>
            <person name="Acer S.C."/>
            <person name="Aftuck L."/>
            <person name="Alexander A."/>
            <person name="An P."/>
            <person name="Anderson E."/>
            <person name="Anderson S."/>
            <person name="Arachi H."/>
            <person name="Azer M."/>
            <person name="Bachantsang P."/>
            <person name="Barry A."/>
            <person name="Bayul T."/>
            <person name="Berlin A."/>
            <person name="Bessette D."/>
            <person name="Bloom T."/>
            <person name="Blye J."/>
            <person name="Boguslavskiy L."/>
            <person name="Bonnet C."/>
            <person name="Boukhgalter B."/>
            <person name="Bourzgui I."/>
            <person name="Brown A."/>
            <person name="Cahill P."/>
            <person name="Channer S."/>
            <person name="Cheshatsang Y."/>
            <person name="Chuda L."/>
            <person name="Citroen M."/>
            <person name="Collymore A."/>
            <person name="Cooke P."/>
            <person name="Costello M."/>
            <person name="D'Aco K."/>
            <person name="Daza R."/>
            <person name="De Haan G."/>
            <person name="DeGray S."/>
            <person name="DeMaso C."/>
            <person name="Dhargay N."/>
            <person name="Dooley K."/>
            <person name="Dooley E."/>
            <person name="Doricent M."/>
            <person name="Dorje P."/>
            <person name="Dorjee K."/>
            <person name="Dupes A."/>
            <person name="Elong R."/>
            <person name="Falk J."/>
            <person name="Farina A."/>
            <person name="Faro S."/>
            <person name="Ferguson D."/>
            <person name="Fisher S."/>
            <person name="Foley C.D."/>
            <person name="Franke A."/>
            <person name="Friedrich D."/>
            <person name="Gadbois L."/>
            <person name="Gearin G."/>
            <person name="Gearin C.R."/>
            <person name="Giannoukos G."/>
            <person name="Goode T."/>
            <person name="Graham J."/>
            <person name="Grandbois E."/>
            <person name="Grewal S."/>
            <person name="Gyaltsen K."/>
            <person name="Hafez N."/>
            <person name="Hagos B."/>
            <person name="Hall J."/>
            <person name="Henson C."/>
            <person name="Hollinger A."/>
            <person name="Honan T."/>
            <person name="Huard M.D."/>
            <person name="Hughes L."/>
            <person name="Hurhula B."/>
            <person name="Husby M.E."/>
            <person name="Kamat A."/>
            <person name="Kanga B."/>
            <person name="Kashin S."/>
            <person name="Khazanovich D."/>
            <person name="Kisner P."/>
            <person name="Lance K."/>
            <person name="Lara M."/>
            <person name="Lee W."/>
            <person name="Lennon N."/>
            <person name="Letendre F."/>
            <person name="LeVine R."/>
            <person name="Lipovsky A."/>
            <person name="Liu X."/>
            <person name="Liu J."/>
            <person name="Liu S."/>
            <person name="Lokyitsang T."/>
            <person name="Lokyitsang Y."/>
            <person name="Lubonja R."/>
            <person name="Lui A."/>
            <person name="MacDonald P."/>
            <person name="Magnisalis V."/>
            <person name="Maru K."/>
            <person name="Matthews C."/>
            <person name="McCusker W."/>
            <person name="McDonough S."/>
            <person name="Mehta T."/>
            <person name="Meldrim J."/>
            <person name="Meneus L."/>
            <person name="Mihai O."/>
            <person name="Mihalev A."/>
            <person name="Mihova T."/>
            <person name="Mittelman R."/>
            <person name="Mlenga V."/>
            <person name="Montmayeur A."/>
            <person name="Mulrain L."/>
            <person name="Navidi A."/>
            <person name="Naylor J."/>
            <person name="Negash T."/>
            <person name="Nguyen T."/>
            <person name="Nguyen N."/>
            <person name="Nicol R."/>
            <person name="Norbu C."/>
            <person name="Norbu N."/>
            <person name="Novod N."/>
            <person name="O'Neill B."/>
            <person name="Osman S."/>
            <person name="Markiewicz E."/>
            <person name="Oyono O.L."/>
            <person name="Patti C."/>
            <person name="Phunkhang P."/>
            <person name="Pierre F."/>
            <person name="Priest M."/>
            <person name="Raghuraman S."/>
            <person name="Rege F."/>
            <person name="Reyes R."/>
            <person name="Rise C."/>
            <person name="Rogov P."/>
            <person name="Ross K."/>
            <person name="Ryan E."/>
            <person name="Settipalli S."/>
            <person name="Shea T."/>
            <person name="Sherpa N."/>
            <person name="Shi L."/>
            <person name="Shih D."/>
            <person name="Sparrow T."/>
            <person name="Spaulding J."/>
            <person name="Stalker J."/>
            <person name="Stange-Thomann N."/>
            <person name="Stavropoulos S."/>
            <person name="Stone C."/>
            <person name="Strader C."/>
            <person name="Tesfaye S."/>
            <person name="Thomson T."/>
            <person name="Thoulutsang Y."/>
            <person name="Thoulutsang D."/>
            <person name="Topham K."/>
            <person name="Topping I."/>
            <person name="Tsamla T."/>
            <person name="Vassiliev H."/>
            <person name="Vo A."/>
            <person name="Wangchuk T."/>
            <person name="Wangdi T."/>
            <person name="Weiand M."/>
            <person name="Wilkinson J."/>
            <person name="Wilson A."/>
            <person name="Yadav S."/>
            <person name="Young G."/>
            <person name="Yu Q."/>
            <person name="Zembek L."/>
            <person name="Zhong D."/>
            <person name="Zimmer A."/>
            <person name="Zwirko Z."/>
            <person name="Jaffe D.B."/>
            <person name="Alvarez P."/>
            <person name="Brockman W."/>
            <person name="Butler J."/>
            <person name="Chin C."/>
            <person name="Gnerre S."/>
            <person name="Grabherr M."/>
            <person name="Kleber M."/>
            <person name="Mauceli E."/>
            <person name="MacCallum I."/>
        </authorList>
    </citation>
    <scope>NUCLEOTIDE SEQUENCE [LARGE SCALE GENOMIC DNA]</scope>
    <source>
        <strain evidence="5">Tucson 14024-0371.13</strain>
    </source>
</reference>
<dbReference type="PhylomeDB" id="B3M649"/>
<feature type="region of interest" description="Disordered" evidence="2">
    <location>
        <begin position="17"/>
        <end position="113"/>
    </location>
</feature>
<organism evidence="4 5">
    <name type="scientific">Drosophila ananassae</name>
    <name type="common">Fruit fly</name>
    <dbReference type="NCBI Taxonomy" id="7217"/>
    <lineage>
        <taxon>Eukaryota</taxon>
        <taxon>Metazoa</taxon>
        <taxon>Ecdysozoa</taxon>
        <taxon>Arthropoda</taxon>
        <taxon>Hexapoda</taxon>
        <taxon>Insecta</taxon>
        <taxon>Pterygota</taxon>
        <taxon>Neoptera</taxon>
        <taxon>Endopterygota</taxon>
        <taxon>Diptera</taxon>
        <taxon>Brachycera</taxon>
        <taxon>Muscomorpha</taxon>
        <taxon>Ephydroidea</taxon>
        <taxon>Drosophilidae</taxon>
        <taxon>Drosophila</taxon>
        <taxon>Sophophora</taxon>
    </lineage>
</organism>
<sequence length="307" mass="34376">MDNIVYDFAKITFQPKDVGLTENRPATSGNFSWSFKSMAMSDTEEMQDTPGCTRPEESDDSVSSVSNASDEADSQLSRAEDNDDDSDCLSGSSRSYIYSSRSGGARRRMPARLSKDNFNRVCSAIMKPQKKKQRKELSTNAQTLKSIEKIYTSKRMKKFTPTNLETIFEEPSDENAADAEDDSEECSISNQVRIVKFGGRKLRRAISFSDGLNKNKILLKKRRQKVKKTFGKRFALKKISMTEFHDRLNKSFDSAMLEGDDGELASGSGDASEMLPKTSMTMEDIQLPAATMTLSSQQFHMQPAGFE</sequence>
<dbReference type="GeneID" id="6493538"/>
<dbReference type="KEGG" id="dan:6493538"/>
<evidence type="ECO:0000256" key="2">
    <source>
        <dbReference type="SAM" id="MobiDB-lite"/>
    </source>
</evidence>
<dbReference type="FunCoup" id="B3M649">
    <property type="interactions" value="424"/>
</dbReference>
<gene>
    <name evidence="4" type="primary">Dana\GF10670</name>
    <name evidence="4" type="synonym">dana_GLEANR_10625</name>
    <name evidence="4" type="ORF">GF10670</name>
</gene>
<evidence type="ECO:0000313" key="5">
    <source>
        <dbReference type="Proteomes" id="UP000007801"/>
    </source>
</evidence>
<evidence type="ECO:0000256" key="1">
    <source>
        <dbReference type="ARBA" id="ARBA00022553"/>
    </source>
</evidence>
<dbReference type="Pfam" id="PF15386">
    <property type="entry name" value="Tantalus"/>
    <property type="match status" value="1"/>
</dbReference>
<dbReference type="GO" id="GO:0007423">
    <property type="term" value="P:sensory organ development"/>
    <property type="evidence" value="ECO:0007669"/>
    <property type="project" value="EnsemblMetazoa"/>
</dbReference>
<dbReference type="GO" id="GO:0005737">
    <property type="term" value="C:cytoplasm"/>
    <property type="evidence" value="ECO:0007669"/>
    <property type="project" value="EnsemblMetazoa"/>
</dbReference>
<feature type="compositionally biased region" description="Low complexity" evidence="2">
    <location>
        <begin position="90"/>
        <end position="103"/>
    </location>
</feature>
<dbReference type="AlphaFoldDB" id="B3M649"/>
<evidence type="ECO:0000313" key="4">
    <source>
        <dbReference type="EMBL" id="EDV40765.1"/>
    </source>
</evidence>
<feature type="compositionally biased region" description="Polar residues" evidence="2">
    <location>
        <begin position="24"/>
        <end position="35"/>
    </location>
</feature>
<dbReference type="OMA" id="KEMAMSD"/>
<dbReference type="EMBL" id="CH902618">
    <property type="protein sequence ID" value="EDV40765.1"/>
    <property type="molecule type" value="Genomic_DNA"/>
</dbReference>
<keyword evidence="5" id="KW-1185">Reference proteome</keyword>
<dbReference type="InParanoid" id="B3M649"/>
<protein>
    <recommendedName>
        <fullName evidence="3">Tantalus-like domain-containing protein</fullName>
    </recommendedName>
</protein>
<dbReference type="HOGENOM" id="CLU_081405_0_0_1"/>
<dbReference type="OrthoDB" id="8035741at2759"/>
<dbReference type="InterPro" id="IPR028149">
    <property type="entry name" value="Tantalus-like"/>
</dbReference>
<keyword evidence="1" id="KW-0597">Phosphoprotein</keyword>
<accession>B3M649</accession>
<proteinExistence type="predicted"/>
<dbReference type="Proteomes" id="UP000007801">
    <property type="component" value="Unassembled WGS sequence"/>
</dbReference>